<dbReference type="HOGENOM" id="CLU_015387_0_0_1"/>
<evidence type="ECO:0000256" key="11">
    <source>
        <dbReference type="ARBA" id="ARBA00023180"/>
    </source>
</evidence>
<sequence length="769" mass="89656">MRLKRRIAALVLCLFFIIGLLSIDIPANLNKLQVLLSPEKFDHETFRLQSLKVKNELHYSRYLYGGYENFTKAFQNDISKIKSAPLREKCQIYFNQFNEKRPDWKFTVYNNPEYRFDKSSDKMKSFVKERISRLRDDFAKITKKSRDEFILSRENELQILKEYKKSVKVSKEILQEMADVITTFRIYGKCFLGEQLNSDENLQLMYDQLTKKLFPFLTGKLPIFKQTGEPAQEGGSVTHDWPVVDTQGNIEYVSDLNGQNIIDFIFRKSKGRGIVISATTRHARDLIRLIKLLRALNNKLPIQIMYKGDITRKNIELIEIAATADVESILDPELTSEHQLFMPDLELLKQYKEFGSEFPKQQLEFVNIVGCINRSYKYSFPGYSNKILAMLFSTFEEIILLDADTVPLVNPEEFFISEEYQKSGTYFFQDRSLRDTNDFIETNFFATLFPTNEHSIDAFFGIPRTTEKTLNNKYMTGWRHYQEAGVVAFNKRQHFMGLLMMCPLSLWTEPCQSSIWGDKELYWIGLSAAGDENYEFNPVQAASVGEKTTHSDRKFYPNSKSNEVCSTHPGHVNRDGKLLWINSGFGYCKKNGYYRDRTKYPYTAFETSELVNLFNNPLRIKAALVPPDLPRYREPGNPIEDNPEIEFKQSWKKRKKDVDEINENLAKDTERTEFIQDWGPQKGWVKSSICFGYYYCAYDQVASYRDENEFDRGKIYEFNEEETKKFDYLSKVWITGGLRNKPKLKEEVMASAAKVEEAKGQINQEQAAG</sequence>
<keyword evidence="4" id="KW-0328">Glycosyltransferase</keyword>
<dbReference type="GO" id="GO:0006493">
    <property type="term" value="P:protein O-linked glycosylation"/>
    <property type="evidence" value="ECO:0007669"/>
    <property type="project" value="TreeGrafter"/>
</dbReference>
<evidence type="ECO:0000256" key="10">
    <source>
        <dbReference type="ARBA" id="ARBA00023136"/>
    </source>
</evidence>
<keyword evidence="10" id="KW-0472">Membrane</keyword>
<proteinExistence type="inferred from homology"/>
<evidence type="ECO:0000256" key="9">
    <source>
        <dbReference type="ARBA" id="ARBA00023034"/>
    </source>
</evidence>
<keyword evidence="13" id="KW-1185">Reference proteome</keyword>
<dbReference type="eggNOG" id="ENOG502RZ48">
    <property type="taxonomic scope" value="Eukaryota"/>
</dbReference>
<evidence type="ECO:0000256" key="7">
    <source>
        <dbReference type="ARBA" id="ARBA00022968"/>
    </source>
</evidence>
<dbReference type="Pfam" id="PF11051">
    <property type="entry name" value="Mannosyl_trans3"/>
    <property type="match status" value="1"/>
</dbReference>
<comment type="subcellular location">
    <subcellularLocation>
        <location evidence="1">Golgi apparatus membrane</location>
        <topology evidence="1">Single-pass type II membrane protein</topology>
    </subcellularLocation>
</comment>
<dbReference type="STRING" id="379508.A5DWP7"/>
<evidence type="ECO:0000256" key="1">
    <source>
        <dbReference type="ARBA" id="ARBA00004323"/>
    </source>
</evidence>
<dbReference type="GO" id="GO:0000139">
    <property type="term" value="C:Golgi membrane"/>
    <property type="evidence" value="ECO:0007669"/>
    <property type="project" value="UniProtKB-SubCell"/>
</dbReference>
<comment type="pathway">
    <text evidence="2">Protein modification; protein glycosylation.</text>
</comment>
<name>A5DWP7_LODEL</name>
<accession>A5DWP7</accession>
<evidence type="ECO:0000256" key="4">
    <source>
        <dbReference type="ARBA" id="ARBA00022676"/>
    </source>
</evidence>
<evidence type="ECO:0000313" key="12">
    <source>
        <dbReference type="EMBL" id="EDK43605.1"/>
    </source>
</evidence>
<dbReference type="SUPFAM" id="SSF53448">
    <property type="entry name" value="Nucleotide-diphospho-sugar transferases"/>
    <property type="match status" value="1"/>
</dbReference>
<dbReference type="UniPathway" id="UPA00378"/>
<dbReference type="KEGG" id="lel:PVL30_001760"/>
<reference evidence="12 13" key="1">
    <citation type="journal article" date="2009" name="Nature">
        <title>Evolution of pathogenicity and sexual reproduction in eight Candida genomes.</title>
        <authorList>
            <person name="Butler G."/>
            <person name="Rasmussen M.D."/>
            <person name="Lin M.F."/>
            <person name="Santos M.A."/>
            <person name="Sakthikumar S."/>
            <person name="Munro C.A."/>
            <person name="Rheinbay E."/>
            <person name="Grabherr M."/>
            <person name="Forche A."/>
            <person name="Reedy J.L."/>
            <person name="Agrafioti I."/>
            <person name="Arnaud M.B."/>
            <person name="Bates S."/>
            <person name="Brown A.J."/>
            <person name="Brunke S."/>
            <person name="Costanzo M.C."/>
            <person name="Fitzpatrick D.A."/>
            <person name="de Groot P.W."/>
            <person name="Harris D."/>
            <person name="Hoyer L.L."/>
            <person name="Hube B."/>
            <person name="Klis F.M."/>
            <person name="Kodira C."/>
            <person name="Lennard N."/>
            <person name="Logue M.E."/>
            <person name="Martin R."/>
            <person name="Neiman A.M."/>
            <person name="Nikolaou E."/>
            <person name="Quail M.A."/>
            <person name="Quinn J."/>
            <person name="Santos M.C."/>
            <person name="Schmitzberger F.F."/>
            <person name="Sherlock G."/>
            <person name="Shah P."/>
            <person name="Silverstein K.A."/>
            <person name="Skrzypek M.S."/>
            <person name="Soll D."/>
            <person name="Staggs R."/>
            <person name="Stansfield I."/>
            <person name="Stumpf M.P."/>
            <person name="Sudbery P.E."/>
            <person name="Srikantha T."/>
            <person name="Zeng Q."/>
            <person name="Berman J."/>
            <person name="Berriman M."/>
            <person name="Heitman J."/>
            <person name="Gow N.A."/>
            <person name="Lorenz M.C."/>
            <person name="Birren B.W."/>
            <person name="Kellis M."/>
            <person name="Cuomo C.A."/>
        </authorList>
    </citation>
    <scope>NUCLEOTIDE SEQUENCE [LARGE SCALE GENOMIC DNA]</scope>
    <source>
        <strain evidence="13">ATCC 11503 / BCRC 21390 / CBS 2605 / JCM 1781 / NBRC 1676 / NRRL YB-4239</strain>
    </source>
</reference>
<keyword evidence="9" id="KW-0333">Golgi apparatus</keyword>
<keyword evidence="8" id="KW-1133">Transmembrane helix</keyword>
<keyword evidence="5" id="KW-0808">Transferase</keyword>
<dbReference type="FunCoup" id="A5DWP7">
    <property type="interactions" value="10"/>
</dbReference>
<dbReference type="EMBL" id="CH981525">
    <property type="protein sequence ID" value="EDK43605.1"/>
    <property type="molecule type" value="Genomic_DNA"/>
</dbReference>
<dbReference type="InParanoid" id="A5DWP7"/>
<evidence type="ECO:0000256" key="3">
    <source>
        <dbReference type="ARBA" id="ARBA00009105"/>
    </source>
</evidence>
<dbReference type="VEuPathDB" id="FungiDB:LELG_01784"/>
<keyword evidence="7" id="KW-0735">Signal-anchor</keyword>
<comment type="similarity">
    <text evidence="3">Belongs to the MNN1/MNT family.</text>
</comment>
<dbReference type="InterPro" id="IPR022751">
    <property type="entry name" value="Alpha_mannosyltransferase"/>
</dbReference>
<dbReference type="GO" id="GO:0000033">
    <property type="term" value="F:alpha-1,3-mannosyltransferase activity"/>
    <property type="evidence" value="ECO:0007669"/>
    <property type="project" value="TreeGrafter"/>
</dbReference>
<dbReference type="PANTHER" id="PTHR31392:SF1">
    <property type="entry name" value="ALPHA-1,3-MANNOSYLTRANSFERASE MNN1-RELATED"/>
    <property type="match status" value="1"/>
</dbReference>
<gene>
    <name evidence="12" type="ORF">LELG_01784</name>
</gene>
<dbReference type="GeneID" id="5234303"/>
<keyword evidence="11" id="KW-0325">Glycoprotein</keyword>
<dbReference type="OMA" id="IWGDKEM"/>
<dbReference type="InterPro" id="IPR029044">
    <property type="entry name" value="Nucleotide-diphossugar_trans"/>
</dbReference>
<keyword evidence="6" id="KW-0812">Transmembrane</keyword>
<dbReference type="AlphaFoldDB" id="A5DWP7"/>
<dbReference type="OrthoDB" id="430354at2759"/>
<evidence type="ECO:0008006" key="14">
    <source>
        <dbReference type="Google" id="ProtNLM"/>
    </source>
</evidence>
<evidence type="ECO:0000256" key="5">
    <source>
        <dbReference type="ARBA" id="ARBA00022679"/>
    </source>
</evidence>
<evidence type="ECO:0000256" key="6">
    <source>
        <dbReference type="ARBA" id="ARBA00022692"/>
    </source>
</evidence>
<dbReference type="PANTHER" id="PTHR31392">
    <property type="entry name" value="ALPHA-1,3-MANNOSYLTRANSFERASE MNN1-RELATED"/>
    <property type="match status" value="1"/>
</dbReference>
<organism evidence="12 13">
    <name type="scientific">Lodderomyces elongisporus (strain ATCC 11503 / CBS 2605 / JCM 1781 / NBRC 1676 / NRRL YB-4239)</name>
    <name type="common">Yeast</name>
    <name type="synonym">Saccharomyces elongisporus</name>
    <dbReference type="NCBI Taxonomy" id="379508"/>
    <lineage>
        <taxon>Eukaryota</taxon>
        <taxon>Fungi</taxon>
        <taxon>Dikarya</taxon>
        <taxon>Ascomycota</taxon>
        <taxon>Saccharomycotina</taxon>
        <taxon>Pichiomycetes</taxon>
        <taxon>Debaryomycetaceae</taxon>
        <taxon>Candida/Lodderomyces clade</taxon>
        <taxon>Lodderomyces</taxon>
    </lineage>
</organism>
<protein>
    <recommendedName>
        <fullName evidence="14">Alpha-1,3-mannosyltransferase</fullName>
    </recommendedName>
</protein>
<evidence type="ECO:0000256" key="8">
    <source>
        <dbReference type="ARBA" id="ARBA00022989"/>
    </source>
</evidence>
<dbReference type="GO" id="GO:0046354">
    <property type="term" value="P:mannan biosynthetic process"/>
    <property type="evidence" value="ECO:0007669"/>
    <property type="project" value="UniProtKB-ARBA"/>
</dbReference>
<evidence type="ECO:0000313" key="13">
    <source>
        <dbReference type="Proteomes" id="UP000001996"/>
    </source>
</evidence>
<evidence type="ECO:0000256" key="2">
    <source>
        <dbReference type="ARBA" id="ARBA00004922"/>
    </source>
</evidence>
<dbReference type="Proteomes" id="UP000001996">
    <property type="component" value="Unassembled WGS sequence"/>
</dbReference>